<comment type="caution">
    <text evidence="2">The sequence shown here is derived from an EMBL/GenBank/DDBJ whole genome shotgun (WGS) entry which is preliminary data.</text>
</comment>
<dbReference type="RefSeq" id="WP_309937268.1">
    <property type="nucleotide sequence ID" value="NZ_AP025305.1"/>
</dbReference>
<dbReference type="EMBL" id="JAVDQD010000001">
    <property type="protein sequence ID" value="MDR6237796.1"/>
    <property type="molecule type" value="Genomic_DNA"/>
</dbReference>
<evidence type="ECO:0000313" key="2">
    <source>
        <dbReference type="EMBL" id="MDR6237796.1"/>
    </source>
</evidence>
<proteinExistence type="predicted"/>
<keyword evidence="1" id="KW-1133">Transmembrane helix</keyword>
<keyword evidence="1" id="KW-0812">Transmembrane</keyword>
<protein>
    <submittedName>
        <fullName evidence="2">Uncharacterized protein</fullName>
    </submittedName>
</protein>
<name>A0AAE3XL64_9BACT</name>
<keyword evidence="1" id="KW-0472">Membrane</keyword>
<evidence type="ECO:0000313" key="3">
    <source>
        <dbReference type="Proteomes" id="UP001185092"/>
    </source>
</evidence>
<dbReference type="Proteomes" id="UP001185092">
    <property type="component" value="Unassembled WGS sequence"/>
</dbReference>
<keyword evidence="3" id="KW-1185">Reference proteome</keyword>
<dbReference type="AlphaFoldDB" id="A0AAE3XL64"/>
<organism evidence="2 3">
    <name type="scientific">Aureibacter tunicatorum</name>
    <dbReference type="NCBI Taxonomy" id="866807"/>
    <lineage>
        <taxon>Bacteria</taxon>
        <taxon>Pseudomonadati</taxon>
        <taxon>Bacteroidota</taxon>
        <taxon>Cytophagia</taxon>
        <taxon>Cytophagales</taxon>
        <taxon>Persicobacteraceae</taxon>
        <taxon>Aureibacter</taxon>
    </lineage>
</organism>
<accession>A0AAE3XL64</accession>
<feature type="transmembrane region" description="Helical" evidence="1">
    <location>
        <begin position="87"/>
        <end position="116"/>
    </location>
</feature>
<reference evidence="2" key="1">
    <citation type="submission" date="2023-07" db="EMBL/GenBank/DDBJ databases">
        <title>Genomic Encyclopedia of Type Strains, Phase IV (KMG-IV): sequencing the most valuable type-strain genomes for metagenomic binning, comparative biology and taxonomic classification.</title>
        <authorList>
            <person name="Goeker M."/>
        </authorList>
    </citation>
    <scope>NUCLEOTIDE SEQUENCE</scope>
    <source>
        <strain evidence="2">DSM 26174</strain>
    </source>
</reference>
<feature type="transmembrane region" description="Helical" evidence="1">
    <location>
        <begin position="122"/>
        <end position="140"/>
    </location>
</feature>
<evidence type="ECO:0000256" key="1">
    <source>
        <dbReference type="SAM" id="Phobius"/>
    </source>
</evidence>
<gene>
    <name evidence="2" type="ORF">HNQ88_000772</name>
</gene>
<sequence>MWILPYSTKTFVFEMSQMDVIHRIDQATLPFKEEIIDQSNEDKIQKKVFNGRVRKNGFRISQKLLQPNNSIPLMVGKVEKTSRGCLLFVKFVPFFSSLFVFSLVSLLLILTGAFFFYINKPVYGFSCLGIILLHVFSSFYQFNRLAKESTALLNQIFN</sequence>